<dbReference type="Proteomes" id="UP001165492">
    <property type="component" value="Unassembled WGS sequence"/>
</dbReference>
<evidence type="ECO:0000313" key="2">
    <source>
        <dbReference type="EMBL" id="MCC5467691.1"/>
    </source>
</evidence>
<accession>A0ABS8HWZ5</accession>
<keyword evidence="1" id="KW-0472">Membrane</keyword>
<dbReference type="EMBL" id="JAJHJB010000038">
    <property type="protein sequence ID" value="MCC5467691.1"/>
    <property type="molecule type" value="Genomic_DNA"/>
</dbReference>
<organism evidence="2 3">
    <name type="scientific">Pelosinus baikalensis</name>
    <dbReference type="NCBI Taxonomy" id="2892015"/>
    <lineage>
        <taxon>Bacteria</taxon>
        <taxon>Bacillati</taxon>
        <taxon>Bacillota</taxon>
        <taxon>Negativicutes</taxon>
        <taxon>Selenomonadales</taxon>
        <taxon>Sporomusaceae</taxon>
        <taxon>Pelosinus</taxon>
    </lineage>
</organism>
<keyword evidence="1" id="KW-0812">Transmembrane</keyword>
<keyword evidence="1" id="KW-1133">Transmembrane helix</keyword>
<protein>
    <submittedName>
        <fullName evidence="2">Uncharacterized protein</fullName>
    </submittedName>
</protein>
<proteinExistence type="predicted"/>
<feature type="transmembrane region" description="Helical" evidence="1">
    <location>
        <begin position="281"/>
        <end position="301"/>
    </location>
</feature>
<evidence type="ECO:0000313" key="3">
    <source>
        <dbReference type="Proteomes" id="UP001165492"/>
    </source>
</evidence>
<sequence length="338" mass="36971">MWMILPICCLAILHIAGDHVAVIPDLASILGNKEVYVSTLYIFIIFGLLLSTILVWIGVKTGEELVVVMKELYGLQGKRILAFVILSVCIPASALTGGYYAAQVLHILTGISPLVASFICLLLFSVLAAGYGRCLLILSNYIGLLLVPLLLILLFLFDFKLDIVMPRFSSVNWLLVLGLLGYNVGGMWSILVVEMGAYLSQKGYIAICLILLAKSVEGVFTILIAYLVLVANISGPLALAGIVSQVGGAAMVFTFNIILFCTFTNTMVPAMLVNARQVSSIIQISFLPALTVAGIIIYLVSCMRFTTILWIMSYSGFIMIVFIIYTAYLVHKYRENQQ</sequence>
<feature type="transmembrane region" description="Helical" evidence="1">
    <location>
        <begin position="307"/>
        <end position="330"/>
    </location>
</feature>
<feature type="transmembrane region" description="Helical" evidence="1">
    <location>
        <begin position="36"/>
        <end position="59"/>
    </location>
</feature>
<feature type="transmembrane region" description="Helical" evidence="1">
    <location>
        <begin position="141"/>
        <end position="159"/>
    </location>
</feature>
<reference evidence="2" key="1">
    <citation type="submission" date="2021-11" db="EMBL/GenBank/DDBJ databases">
        <title>Description of a new species Pelosinus isolated from the bottom sediments of Lake Baikal.</title>
        <authorList>
            <person name="Zakharyuk A."/>
        </authorList>
    </citation>
    <scope>NUCLEOTIDE SEQUENCE</scope>
    <source>
        <strain evidence="2">Bkl1</strain>
    </source>
</reference>
<feature type="transmembrane region" description="Helical" evidence="1">
    <location>
        <begin position="204"/>
        <end position="231"/>
    </location>
</feature>
<feature type="transmembrane region" description="Helical" evidence="1">
    <location>
        <begin position="107"/>
        <end position="129"/>
    </location>
</feature>
<feature type="transmembrane region" description="Helical" evidence="1">
    <location>
        <begin position="237"/>
        <end position="260"/>
    </location>
</feature>
<evidence type="ECO:0000256" key="1">
    <source>
        <dbReference type="SAM" id="Phobius"/>
    </source>
</evidence>
<dbReference type="RefSeq" id="WP_229536649.1">
    <property type="nucleotide sequence ID" value="NZ_JAJHJB010000038.1"/>
</dbReference>
<comment type="caution">
    <text evidence="2">The sequence shown here is derived from an EMBL/GenBank/DDBJ whole genome shotgun (WGS) entry which is preliminary data.</text>
</comment>
<keyword evidence="3" id="KW-1185">Reference proteome</keyword>
<gene>
    <name evidence="2" type="ORF">LMF89_20350</name>
</gene>
<feature type="transmembrane region" description="Helical" evidence="1">
    <location>
        <begin position="171"/>
        <end position="192"/>
    </location>
</feature>
<feature type="transmembrane region" description="Helical" evidence="1">
    <location>
        <begin position="80"/>
        <end position="101"/>
    </location>
</feature>
<name>A0ABS8HWZ5_9FIRM</name>